<dbReference type="AlphaFoldDB" id="A0A8H7KDE2"/>
<sequence>MEMRTVVGVPLMVEWMTEVTSLGCPGIVETDGSLGIEVDELAPGTLDDCPPVEWVGTTVSVMGQMVVDTGMVCVTTVVVPPLGQLVTSAPQLVTVWKEVEKTVDVLVQVVVTGAVSVD</sequence>
<accession>A0A8H7KDE2</accession>
<gene>
    <name evidence="1" type="ORF">IM811_016497</name>
</gene>
<dbReference type="EMBL" id="JADCTT010000008">
    <property type="protein sequence ID" value="KAF9748702.1"/>
    <property type="molecule type" value="Genomic_DNA"/>
</dbReference>
<protein>
    <submittedName>
        <fullName evidence="1">Uncharacterized protein</fullName>
    </submittedName>
</protein>
<dbReference type="Proteomes" id="UP000616885">
    <property type="component" value="Unassembled WGS sequence"/>
</dbReference>
<reference evidence="1" key="1">
    <citation type="submission" date="2020-10" db="EMBL/GenBank/DDBJ databases">
        <title>High-Quality Genome Resource of Clonostachys rosea strain S41 by Oxford Nanopore Long-Read Sequencing.</title>
        <authorList>
            <person name="Wang H."/>
        </authorList>
    </citation>
    <scope>NUCLEOTIDE SEQUENCE</scope>
    <source>
        <strain evidence="1">S41</strain>
    </source>
</reference>
<evidence type="ECO:0000313" key="2">
    <source>
        <dbReference type="Proteomes" id="UP000616885"/>
    </source>
</evidence>
<proteinExistence type="predicted"/>
<evidence type="ECO:0000313" key="1">
    <source>
        <dbReference type="EMBL" id="KAF9748702.1"/>
    </source>
</evidence>
<organism evidence="1 2">
    <name type="scientific">Bionectria ochroleuca</name>
    <name type="common">Gliocladium roseum</name>
    <dbReference type="NCBI Taxonomy" id="29856"/>
    <lineage>
        <taxon>Eukaryota</taxon>
        <taxon>Fungi</taxon>
        <taxon>Dikarya</taxon>
        <taxon>Ascomycota</taxon>
        <taxon>Pezizomycotina</taxon>
        <taxon>Sordariomycetes</taxon>
        <taxon>Hypocreomycetidae</taxon>
        <taxon>Hypocreales</taxon>
        <taxon>Bionectriaceae</taxon>
        <taxon>Clonostachys</taxon>
    </lineage>
</organism>
<name>A0A8H7KDE2_BIOOC</name>
<comment type="caution">
    <text evidence="1">The sequence shown here is derived from an EMBL/GenBank/DDBJ whole genome shotgun (WGS) entry which is preliminary data.</text>
</comment>